<dbReference type="GeneID" id="25916550"/>
<feature type="region of interest" description="Disordered" evidence="1">
    <location>
        <begin position="1"/>
        <end position="26"/>
    </location>
</feature>
<evidence type="ECO:0000313" key="3">
    <source>
        <dbReference type="Proteomes" id="UP000054560"/>
    </source>
</evidence>
<reference evidence="2 3" key="1">
    <citation type="submission" date="2011-02" db="EMBL/GenBank/DDBJ databases">
        <title>The Genome Sequence of Sphaeroforma arctica JP610.</title>
        <authorList>
            <consortium name="The Broad Institute Genome Sequencing Platform"/>
            <person name="Russ C."/>
            <person name="Cuomo C."/>
            <person name="Young S.K."/>
            <person name="Zeng Q."/>
            <person name="Gargeya S."/>
            <person name="Alvarado L."/>
            <person name="Berlin A."/>
            <person name="Chapman S.B."/>
            <person name="Chen Z."/>
            <person name="Freedman E."/>
            <person name="Gellesch M."/>
            <person name="Goldberg J."/>
            <person name="Griggs A."/>
            <person name="Gujja S."/>
            <person name="Heilman E."/>
            <person name="Heiman D."/>
            <person name="Howarth C."/>
            <person name="Mehta T."/>
            <person name="Neiman D."/>
            <person name="Pearson M."/>
            <person name="Roberts A."/>
            <person name="Saif S."/>
            <person name="Shea T."/>
            <person name="Shenoy N."/>
            <person name="Sisk P."/>
            <person name="Stolte C."/>
            <person name="Sykes S."/>
            <person name="White J."/>
            <person name="Yandava C."/>
            <person name="Burger G."/>
            <person name="Gray M.W."/>
            <person name="Holland P.W.H."/>
            <person name="King N."/>
            <person name="Lang F.B.F."/>
            <person name="Roger A.J."/>
            <person name="Ruiz-Trillo I."/>
            <person name="Haas B."/>
            <person name="Nusbaum C."/>
            <person name="Birren B."/>
        </authorList>
    </citation>
    <scope>NUCLEOTIDE SEQUENCE [LARGE SCALE GENOMIC DNA]</scope>
    <source>
        <strain evidence="2 3">JP610</strain>
    </source>
</reference>
<feature type="compositionally biased region" description="Basic and acidic residues" evidence="1">
    <location>
        <begin position="43"/>
        <end position="56"/>
    </location>
</feature>
<feature type="region of interest" description="Disordered" evidence="1">
    <location>
        <begin position="43"/>
        <end position="68"/>
    </location>
</feature>
<feature type="non-terminal residue" evidence="2">
    <location>
        <position position="1"/>
    </location>
</feature>
<dbReference type="Proteomes" id="UP000054560">
    <property type="component" value="Unassembled WGS sequence"/>
</dbReference>
<organism evidence="2 3">
    <name type="scientific">Sphaeroforma arctica JP610</name>
    <dbReference type="NCBI Taxonomy" id="667725"/>
    <lineage>
        <taxon>Eukaryota</taxon>
        <taxon>Ichthyosporea</taxon>
        <taxon>Ichthyophonida</taxon>
        <taxon>Sphaeroforma</taxon>
    </lineage>
</organism>
<dbReference type="EMBL" id="KQ248853">
    <property type="protein sequence ID" value="KNC71414.1"/>
    <property type="molecule type" value="Genomic_DNA"/>
</dbReference>
<sequence length="68" mass="7779">INQDDLARSRLTRTRQTLSDDDERSVADGDVSDLLIQLIAGKSEKTTHQEEQETKNELQLQNELAREI</sequence>
<proteinExistence type="predicted"/>
<keyword evidence="3" id="KW-1185">Reference proteome</keyword>
<dbReference type="RefSeq" id="XP_014145316.1">
    <property type="nucleotide sequence ID" value="XM_014289841.1"/>
</dbReference>
<gene>
    <name evidence="2" type="ORF">SARC_16046</name>
</gene>
<evidence type="ECO:0000313" key="2">
    <source>
        <dbReference type="EMBL" id="KNC71414.1"/>
    </source>
</evidence>
<protein>
    <submittedName>
        <fullName evidence="2">Uncharacterized protein</fullName>
    </submittedName>
</protein>
<evidence type="ECO:0000256" key="1">
    <source>
        <dbReference type="SAM" id="MobiDB-lite"/>
    </source>
</evidence>
<dbReference type="AlphaFoldDB" id="A0A0L0F478"/>
<name>A0A0L0F478_9EUKA</name>
<accession>A0A0L0F478</accession>
<feature type="non-terminal residue" evidence="2">
    <location>
        <position position="68"/>
    </location>
</feature>